<feature type="domain" description="Fibronectin type-III" evidence="17">
    <location>
        <begin position="619"/>
        <end position="721"/>
    </location>
</feature>
<dbReference type="InterPro" id="IPR003961">
    <property type="entry name" value="FN3_dom"/>
</dbReference>
<dbReference type="GO" id="GO:0009653">
    <property type="term" value="P:anatomical structure morphogenesis"/>
    <property type="evidence" value="ECO:0007669"/>
    <property type="project" value="UniProtKB-ARBA"/>
</dbReference>
<dbReference type="CDD" id="cd00063">
    <property type="entry name" value="FN3"/>
    <property type="match status" value="3"/>
</dbReference>
<evidence type="ECO:0000256" key="14">
    <source>
        <dbReference type="SAM" id="SignalP"/>
    </source>
</evidence>
<dbReference type="Gene3D" id="2.60.40.10">
    <property type="entry name" value="Immunoglobulins"/>
    <property type="match status" value="3"/>
</dbReference>
<dbReference type="PROSITE" id="PS50056">
    <property type="entry name" value="TYR_PHOSPHATASE_2"/>
    <property type="match status" value="1"/>
</dbReference>
<dbReference type="SUPFAM" id="SSF52799">
    <property type="entry name" value="(Phosphotyrosine protein) phosphatases II"/>
    <property type="match status" value="1"/>
</dbReference>
<dbReference type="InterPro" id="IPR000242">
    <property type="entry name" value="PTP_cat"/>
</dbReference>
<evidence type="ECO:0000259" key="16">
    <source>
        <dbReference type="PROSITE" id="PS50056"/>
    </source>
</evidence>
<evidence type="ECO:0000256" key="6">
    <source>
        <dbReference type="ARBA" id="ARBA00022801"/>
    </source>
</evidence>
<evidence type="ECO:0000256" key="1">
    <source>
        <dbReference type="ARBA" id="ARBA00004479"/>
    </source>
</evidence>
<evidence type="ECO:0000256" key="2">
    <source>
        <dbReference type="ARBA" id="ARBA00013064"/>
    </source>
</evidence>
<dbReference type="InterPro" id="IPR000387">
    <property type="entry name" value="Tyr_Pase_dom"/>
</dbReference>
<keyword evidence="10" id="KW-0325">Glycoprotein</keyword>
<feature type="compositionally biased region" description="Polar residues" evidence="12">
    <location>
        <begin position="1372"/>
        <end position="1381"/>
    </location>
</feature>
<reference evidence="18" key="1">
    <citation type="submission" date="2020-05" db="UniProtKB">
        <authorList>
            <consortium name="EnsemblMetazoa"/>
        </authorList>
    </citation>
    <scope>IDENTIFICATION</scope>
    <source>
        <strain evidence="18">USDA</strain>
    </source>
</reference>
<dbReference type="EC" id="3.1.3.48" evidence="2"/>
<gene>
    <name evidence="18" type="primary">106091412</name>
</gene>
<keyword evidence="8 13" id="KW-1133">Transmembrane helix</keyword>
<dbReference type="PROSITE" id="PS50853">
    <property type="entry name" value="FN3"/>
    <property type="match status" value="3"/>
</dbReference>
<dbReference type="InterPro" id="IPR041201">
    <property type="entry name" value="PTPRJ_TM"/>
</dbReference>
<dbReference type="Pfam" id="PF00041">
    <property type="entry name" value="fn3"/>
    <property type="match status" value="1"/>
</dbReference>
<evidence type="ECO:0000256" key="12">
    <source>
        <dbReference type="SAM" id="MobiDB-lite"/>
    </source>
</evidence>
<dbReference type="OrthoDB" id="5854685at2759"/>
<keyword evidence="4 14" id="KW-0732">Signal</keyword>
<comment type="subcellular location">
    <subcellularLocation>
        <location evidence="1">Membrane</location>
        <topology evidence="1">Single-pass type I membrane protein</topology>
    </subcellularLocation>
</comment>
<dbReference type="InterPro" id="IPR013783">
    <property type="entry name" value="Ig-like_fold"/>
</dbReference>
<dbReference type="InterPro" id="IPR016130">
    <property type="entry name" value="Tyr_Pase_AS"/>
</dbReference>
<sequence>MANKFNLRRRWKPPFLSQAIDIIVLACLLSLVNGEGSGEDISDSVEINVERTPFSLAFSVVDTDNFKLQNVTCRNKNNLEIVGNEHNICENLDPCSTYFSVLFIKDLKNEDQPILEKSQDEKTDYAEPSTTITEIVNYTESINMTWSTEHRTCVQNFQIEAKSADNSQTLRWTVTNEITFLEMEGLYPCQDYTIQLKTYNISNVLISNNTRASRTEYKEPGTAKLNVTEHTNAQTKVSWELEPPTTCVKFYYLKWKLLDCTIGETNVIDDSLEPLTGRISQCEWFANITDPSAKDYVINDLQGCEPYDIELYINHVDEAKTNQTFVSPEKVPGVITINSTDTESTTVNLVWNAPLLNPKCVDYYYVDIRGPDNSSYNISGTDAIIDSLQPCGQYNYTIIPQSLNGTRGAALSDIFNTKEGKPSAVSNQRVKAGPFSLDIAWDPPTFADLCVTGYRLSGWDDEDNVVAAFDKNTENTSITIEGLKACVTYTVQIIPTTKSMNDGDFLHIECETQSKASEAPDVDVLATYPDRFAISARESDKNNKCETIFARIVCEARIDAPIKKAEKYVKGQLVILFNTDIGPLSPYTEYFCNAALYNIGGWSPNKIFVKKTEPYFPDKPENVLVRSSTNHSLHVMWSAPKYPNGNINLYITYFQRVEAAYYIPKECSAPNPDLKAQEISLLEMSFNELQPYTKYSIQVAAKNEFGISECTSPTMITTKPWISDPVTDLRSIPEGPSDTELEYKANVVLTWKSPCKSNGDIDHFLVNFNGIRTGFDDHSFQRKVEPYFIEKGLITYNETKLKPEYSYLANVSVKTKGVETYSDYTSIAFESPAGIPRSMDSEALQQSRVEAYQSSNPSKIAVVRFPADILTSDYGTILYVALLLSQKNCNQEPELKFGAMDTTMNWPNVKSWGEVYGNKNTDCIEQYQTTPVRWKPTDTNSRSSNEIEFVIGTDDCVGTSRICNGPLKPDTEYDLVIRLFTKSGYNDAALLDFRTEALIELTIILAGVSSCLLLAFIAGFIYLWITKRIKWQRESGHGIEDSFGDISSKKFAIFYRELSKPEKIAREFKELKAVALDLSYSASEMGYNKNRYADIFPYDKNRVILDIDADGSDYINASFIDGYRRRKEYIATQGPKPESTTDFWRMVLQHNVRVIVMVTQFREGDVTKCHEYYPFKSKGINVIEKKKESLDLYDRTELSVVHEMFGLKQRVVHFYFKKWPDHGCPTDPMNLITFVRKVKAEKIPSYSPIVVHCSAGVGRTGTFIGLDIIMQRLKNESKINIYETVKKLRFQRMKMVQSLVQYTFLYTCTYELVKHKVSGKILKGDSKQTTIVESDPETIGNTLRNANQSSRNASDMNSLSNHRQNTIERSVDCQNNNESFM</sequence>
<evidence type="ECO:0000256" key="9">
    <source>
        <dbReference type="ARBA" id="ARBA00023136"/>
    </source>
</evidence>
<keyword evidence="9 13" id="KW-0472">Membrane</keyword>
<evidence type="ECO:0000313" key="19">
    <source>
        <dbReference type="Proteomes" id="UP000095300"/>
    </source>
</evidence>
<evidence type="ECO:0000256" key="11">
    <source>
        <dbReference type="ARBA" id="ARBA00051722"/>
    </source>
</evidence>
<feature type="domain" description="Tyrosine specific protein phosphatases" evidence="16">
    <location>
        <begin position="1229"/>
        <end position="1303"/>
    </location>
</feature>
<evidence type="ECO:0000256" key="10">
    <source>
        <dbReference type="ARBA" id="ARBA00023180"/>
    </source>
</evidence>
<evidence type="ECO:0000256" key="13">
    <source>
        <dbReference type="SAM" id="Phobius"/>
    </source>
</evidence>
<dbReference type="InterPro" id="IPR029021">
    <property type="entry name" value="Prot-tyrosine_phosphatase-like"/>
</dbReference>
<accession>A0A1I8PP92</accession>
<evidence type="ECO:0000256" key="7">
    <source>
        <dbReference type="ARBA" id="ARBA00022912"/>
    </source>
</evidence>
<dbReference type="CDD" id="cd00047">
    <property type="entry name" value="PTPc"/>
    <property type="match status" value="1"/>
</dbReference>
<evidence type="ECO:0000313" key="18">
    <source>
        <dbReference type="EnsemblMetazoa" id="SCAU009901-PA"/>
    </source>
</evidence>
<dbReference type="GO" id="GO:0048666">
    <property type="term" value="P:neuron development"/>
    <property type="evidence" value="ECO:0007669"/>
    <property type="project" value="UniProtKB-ARBA"/>
</dbReference>
<evidence type="ECO:0000259" key="15">
    <source>
        <dbReference type="PROSITE" id="PS50055"/>
    </source>
</evidence>
<evidence type="ECO:0000256" key="8">
    <source>
        <dbReference type="ARBA" id="ARBA00022989"/>
    </source>
</evidence>
<feature type="domain" description="Tyrosine-protein phosphatase" evidence="15">
    <location>
        <begin position="1064"/>
        <end position="1312"/>
    </location>
</feature>
<feature type="compositionally biased region" description="Polar residues" evidence="12">
    <location>
        <begin position="1339"/>
        <end position="1364"/>
    </location>
</feature>
<keyword evidence="7" id="KW-0904">Protein phosphatase</keyword>
<protein>
    <recommendedName>
        <fullName evidence="2">protein-tyrosine-phosphatase</fullName>
        <ecNumber evidence="2">3.1.3.48</ecNumber>
    </recommendedName>
</protein>
<comment type="catalytic activity">
    <reaction evidence="11">
        <text>O-phospho-L-tyrosyl-[protein] + H2O = L-tyrosyl-[protein] + phosphate</text>
        <dbReference type="Rhea" id="RHEA:10684"/>
        <dbReference type="Rhea" id="RHEA-COMP:10136"/>
        <dbReference type="Rhea" id="RHEA-COMP:20101"/>
        <dbReference type="ChEBI" id="CHEBI:15377"/>
        <dbReference type="ChEBI" id="CHEBI:43474"/>
        <dbReference type="ChEBI" id="CHEBI:46858"/>
        <dbReference type="ChEBI" id="CHEBI:61978"/>
        <dbReference type="EC" id="3.1.3.48"/>
    </reaction>
</comment>
<dbReference type="SUPFAM" id="SSF49265">
    <property type="entry name" value="Fibronectin type III"/>
    <property type="match status" value="3"/>
</dbReference>
<dbReference type="GO" id="GO:0004725">
    <property type="term" value="F:protein tyrosine phosphatase activity"/>
    <property type="evidence" value="ECO:0007669"/>
    <property type="project" value="UniProtKB-EC"/>
</dbReference>
<evidence type="ECO:0000256" key="3">
    <source>
        <dbReference type="ARBA" id="ARBA00022692"/>
    </source>
</evidence>
<dbReference type="InterPro" id="IPR036116">
    <property type="entry name" value="FN3_sf"/>
</dbReference>
<evidence type="ECO:0000256" key="4">
    <source>
        <dbReference type="ARBA" id="ARBA00022729"/>
    </source>
</evidence>
<organism evidence="18 19">
    <name type="scientific">Stomoxys calcitrans</name>
    <name type="common">Stable fly</name>
    <name type="synonym">Conops calcitrans</name>
    <dbReference type="NCBI Taxonomy" id="35570"/>
    <lineage>
        <taxon>Eukaryota</taxon>
        <taxon>Metazoa</taxon>
        <taxon>Ecdysozoa</taxon>
        <taxon>Arthropoda</taxon>
        <taxon>Hexapoda</taxon>
        <taxon>Insecta</taxon>
        <taxon>Pterygota</taxon>
        <taxon>Neoptera</taxon>
        <taxon>Endopterygota</taxon>
        <taxon>Diptera</taxon>
        <taxon>Brachycera</taxon>
        <taxon>Muscomorpha</taxon>
        <taxon>Muscoidea</taxon>
        <taxon>Muscidae</taxon>
        <taxon>Stomoxys</taxon>
    </lineage>
</organism>
<dbReference type="Gene3D" id="3.90.190.10">
    <property type="entry name" value="Protein tyrosine phosphatase superfamily"/>
    <property type="match status" value="1"/>
</dbReference>
<feature type="signal peptide" evidence="14">
    <location>
        <begin position="1"/>
        <end position="34"/>
    </location>
</feature>
<dbReference type="PRINTS" id="PR00700">
    <property type="entry name" value="PRTYPHPHTASE"/>
</dbReference>
<dbReference type="Pfam" id="PF00102">
    <property type="entry name" value="Y_phosphatase"/>
    <property type="match status" value="1"/>
</dbReference>
<keyword evidence="19" id="KW-1185">Reference proteome</keyword>
<dbReference type="PROSITE" id="PS50055">
    <property type="entry name" value="TYR_PHOSPHATASE_PTP"/>
    <property type="match status" value="1"/>
</dbReference>
<evidence type="ECO:0000259" key="17">
    <source>
        <dbReference type="PROSITE" id="PS50853"/>
    </source>
</evidence>
<dbReference type="FunFam" id="3.90.190.10:FF:000102">
    <property type="entry name" value="Receptor-type tyrosine-protein phosphatase"/>
    <property type="match status" value="1"/>
</dbReference>
<dbReference type="VEuPathDB" id="VectorBase:SCAU009901"/>
<dbReference type="InterPro" id="IPR050713">
    <property type="entry name" value="RTP_Phos/Ushers"/>
</dbReference>
<keyword evidence="6" id="KW-0378">Hydrolase</keyword>
<dbReference type="Proteomes" id="UP000095300">
    <property type="component" value="Unassembled WGS sequence"/>
</dbReference>
<dbReference type="SMART" id="SM00194">
    <property type="entry name" value="PTPc"/>
    <property type="match status" value="1"/>
</dbReference>
<feature type="transmembrane region" description="Helical" evidence="13">
    <location>
        <begin position="1001"/>
        <end position="1025"/>
    </location>
</feature>
<feature type="region of interest" description="Disordered" evidence="12">
    <location>
        <begin position="1336"/>
        <end position="1381"/>
    </location>
</feature>
<name>A0A1I8PP92_STOCA</name>
<dbReference type="InterPro" id="IPR003595">
    <property type="entry name" value="Tyr_Pase_cat"/>
</dbReference>
<dbReference type="PANTHER" id="PTHR46957">
    <property type="entry name" value="CYTOKINE RECEPTOR"/>
    <property type="match status" value="1"/>
</dbReference>
<feature type="chain" id="PRO_5009326985" description="protein-tyrosine-phosphatase" evidence="14">
    <location>
        <begin position="35"/>
        <end position="1381"/>
    </location>
</feature>
<feature type="domain" description="Fibronectin type-III" evidence="17">
    <location>
        <begin position="421"/>
        <end position="517"/>
    </location>
</feature>
<dbReference type="Pfam" id="PF18861">
    <property type="entry name" value="PTP_tm"/>
    <property type="match status" value="1"/>
</dbReference>
<feature type="domain" description="Fibronectin type-III" evidence="17">
    <location>
        <begin position="331"/>
        <end position="420"/>
    </location>
</feature>
<dbReference type="PROSITE" id="PS00383">
    <property type="entry name" value="TYR_PHOSPHATASE_1"/>
    <property type="match status" value="1"/>
</dbReference>
<dbReference type="SMART" id="SM00060">
    <property type="entry name" value="FN3"/>
    <property type="match status" value="5"/>
</dbReference>
<proteinExistence type="predicted"/>
<evidence type="ECO:0000256" key="5">
    <source>
        <dbReference type="ARBA" id="ARBA00022737"/>
    </source>
</evidence>
<dbReference type="PANTHER" id="PTHR46957:SF3">
    <property type="entry name" value="CYTOKINE RECEPTOR"/>
    <property type="match status" value="1"/>
</dbReference>
<keyword evidence="5" id="KW-0677">Repeat</keyword>
<dbReference type="STRING" id="35570.A0A1I8PP92"/>
<dbReference type="GO" id="GO:0016020">
    <property type="term" value="C:membrane"/>
    <property type="evidence" value="ECO:0007669"/>
    <property type="project" value="UniProtKB-SubCell"/>
</dbReference>
<keyword evidence="3 13" id="KW-0812">Transmembrane</keyword>
<dbReference type="SMART" id="SM00404">
    <property type="entry name" value="PTPc_motif"/>
    <property type="match status" value="1"/>
</dbReference>
<dbReference type="EnsemblMetazoa" id="SCAU009901-RA">
    <property type="protein sequence ID" value="SCAU009901-PA"/>
    <property type="gene ID" value="SCAU009901"/>
</dbReference>